<dbReference type="Proteomes" id="UP000184192">
    <property type="component" value="Unassembled WGS sequence"/>
</dbReference>
<dbReference type="AlphaFoldDB" id="A0A1M6L5Z6"/>
<evidence type="ECO:0000313" key="1">
    <source>
        <dbReference type="EMBL" id="SHJ66622.1"/>
    </source>
</evidence>
<proteinExistence type="predicted"/>
<name>A0A1M6L5Z6_9BACE</name>
<dbReference type="EMBL" id="FQZN01000044">
    <property type="protein sequence ID" value="SHJ66622.1"/>
    <property type="molecule type" value="Genomic_DNA"/>
</dbReference>
<reference evidence="2" key="1">
    <citation type="submission" date="2016-11" db="EMBL/GenBank/DDBJ databases">
        <authorList>
            <person name="Varghese N."/>
            <person name="Submissions S."/>
        </authorList>
    </citation>
    <scope>NUCLEOTIDE SEQUENCE [LARGE SCALE GENOMIC DNA]</scope>
    <source>
        <strain evidence="2">DSM 26884</strain>
    </source>
</reference>
<gene>
    <name evidence="1" type="ORF">SAMN05444350_14441</name>
</gene>
<sequence>MDKIMKYIAVLLAIVCLWGVLFENAYWHIGTMCMCWTMVLLIDKE</sequence>
<organism evidence="1 2">
    <name type="scientific">Bacteroides stercorirosoris</name>
    <dbReference type="NCBI Taxonomy" id="871324"/>
    <lineage>
        <taxon>Bacteria</taxon>
        <taxon>Pseudomonadati</taxon>
        <taxon>Bacteroidota</taxon>
        <taxon>Bacteroidia</taxon>
        <taxon>Bacteroidales</taxon>
        <taxon>Bacteroidaceae</taxon>
        <taxon>Bacteroides</taxon>
    </lineage>
</organism>
<keyword evidence="2" id="KW-1185">Reference proteome</keyword>
<protein>
    <submittedName>
        <fullName evidence="1">Uncharacterized protein</fullName>
    </submittedName>
</protein>
<accession>A0A1M6L5Z6</accession>
<evidence type="ECO:0000313" key="2">
    <source>
        <dbReference type="Proteomes" id="UP000184192"/>
    </source>
</evidence>